<dbReference type="InterPro" id="IPR001128">
    <property type="entry name" value="Cyt_P450"/>
</dbReference>
<keyword evidence="4 7" id="KW-0479">Metal-binding</keyword>
<comment type="subcellular location">
    <subcellularLocation>
        <location evidence="1">Membrane</location>
        <topology evidence="1">Single-pass membrane protein</topology>
    </subcellularLocation>
</comment>
<feature type="transmembrane region" description="Helical" evidence="9">
    <location>
        <begin position="209"/>
        <end position="226"/>
    </location>
</feature>
<comment type="similarity">
    <text evidence="2 8">Belongs to the cytochrome P450 family.</text>
</comment>
<dbReference type="PRINTS" id="PR00385">
    <property type="entry name" value="P450"/>
</dbReference>
<accession>A0AAW0JQI6</accession>
<gene>
    <name evidence="10" type="ORF">CFP56_029686</name>
</gene>
<keyword evidence="8" id="KW-0503">Monooxygenase</keyword>
<feature type="transmembrane region" description="Helical" evidence="9">
    <location>
        <begin position="6"/>
        <end position="24"/>
    </location>
</feature>
<protein>
    <submittedName>
        <fullName evidence="10">Beta-amyrin 28-monooxygenase</fullName>
    </submittedName>
</protein>
<evidence type="ECO:0000256" key="6">
    <source>
        <dbReference type="ARBA" id="ARBA00023004"/>
    </source>
</evidence>
<keyword evidence="6 7" id="KW-0408">Iron</keyword>
<comment type="cofactor">
    <cofactor evidence="7">
        <name>heme</name>
        <dbReference type="ChEBI" id="CHEBI:30413"/>
    </cofactor>
</comment>
<feature type="binding site" description="axial binding residue" evidence="7">
    <location>
        <position position="597"/>
    </location>
    <ligand>
        <name>heme</name>
        <dbReference type="ChEBI" id="CHEBI:30413"/>
    </ligand>
    <ligandPart>
        <name>Fe</name>
        <dbReference type="ChEBI" id="CHEBI:18248"/>
    </ligandPart>
</feature>
<evidence type="ECO:0000256" key="3">
    <source>
        <dbReference type="ARBA" id="ARBA00022692"/>
    </source>
</evidence>
<sequence>MDILPNLLHVVVLSISLCLVFLIFRQKSTHSKLPPGKKGWLIIGETLEFGTAGQRGTPEMFIKERMRKYSQDLFQTSLFGENLAVLCGASGNKFLFSNEKKYVTAWWPRCIQKVVFESEESYSNNDSTKLRSLVVEFLKPEALQHFIPIMDSMAKEHLETDWCPYKQIDAGKDRDGDDVDVGDDLVGLIEEFLLIGVIVKVAMDILPNLLHVVVLSISLCLVFLIFRQKSTHSKLPPGKKGWPIIGETLEFGTAGQRGTPEMFIKERMRKHSQDLFQTSLFGENLAVLCGDSGNKFLFSNEKKYVTAWWPRCIQKVVFESEESYSNNDSTKLRSLVVEFLKPEALQHFIPIMDSMAKEHLETDWCPYKQVKILSLSLKYTFALACRLFMSITDPNHVTTFSDPFNLVKAGTVSVPINIPGTAYNRALKGGKVIRQEILALIKERKKELAENKGTIAHDLLTHTLLASDEKGRALDEMVIAGNILGLLIGSHDTTSSAITSVLKYLAEFPHVYNLVLQACESMRLLSPAQGAFREVIHDFTYKGFTIPKGWKTFWTVHSAHKNPKYFPDPEKFDPSRFEGNGPAPYTFVPFGGGPRMCAGREYARLQILVYMHNVVTRFKWEKKIPDEKITYKLSSIPVHGLPVILKPHKL</sequence>
<dbReference type="GO" id="GO:0016020">
    <property type="term" value="C:membrane"/>
    <property type="evidence" value="ECO:0007669"/>
    <property type="project" value="UniProtKB-SubCell"/>
</dbReference>
<evidence type="ECO:0000256" key="8">
    <source>
        <dbReference type="RuleBase" id="RU000461"/>
    </source>
</evidence>
<dbReference type="Pfam" id="PF00067">
    <property type="entry name" value="p450"/>
    <property type="match status" value="2"/>
</dbReference>
<dbReference type="InterPro" id="IPR002401">
    <property type="entry name" value="Cyt_P450_E_grp-I"/>
</dbReference>
<dbReference type="PRINTS" id="PR00463">
    <property type="entry name" value="EP450I"/>
</dbReference>
<evidence type="ECO:0000256" key="7">
    <source>
        <dbReference type="PIRSR" id="PIRSR602401-1"/>
    </source>
</evidence>
<dbReference type="GO" id="GO:0005506">
    <property type="term" value="F:iron ion binding"/>
    <property type="evidence" value="ECO:0007669"/>
    <property type="project" value="InterPro"/>
</dbReference>
<evidence type="ECO:0000256" key="9">
    <source>
        <dbReference type="SAM" id="Phobius"/>
    </source>
</evidence>
<dbReference type="Proteomes" id="UP000237347">
    <property type="component" value="Unassembled WGS sequence"/>
</dbReference>
<dbReference type="GO" id="GO:0016705">
    <property type="term" value="F:oxidoreductase activity, acting on paired donors, with incorporation or reduction of molecular oxygen"/>
    <property type="evidence" value="ECO:0007669"/>
    <property type="project" value="InterPro"/>
</dbReference>
<dbReference type="GO" id="GO:0016125">
    <property type="term" value="P:sterol metabolic process"/>
    <property type="evidence" value="ECO:0007669"/>
    <property type="project" value="TreeGrafter"/>
</dbReference>
<dbReference type="PANTHER" id="PTHR24286">
    <property type="entry name" value="CYTOCHROME P450 26"/>
    <property type="match status" value="1"/>
</dbReference>
<evidence type="ECO:0000256" key="5">
    <source>
        <dbReference type="ARBA" id="ARBA00022989"/>
    </source>
</evidence>
<evidence type="ECO:0000256" key="1">
    <source>
        <dbReference type="ARBA" id="ARBA00004167"/>
    </source>
</evidence>
<keyword evidence="3 9" id="KW-0812">Transmembrane</keyword>
<proteinExistence type="inferred from homology"/>
<dbReference type="PANTHER" id="PTHR24286:SF53">
    <property type="entry name" value="BETA-AMYRIN 28-OXIDASE-LIKE"/>
    <property type="match status" value="1"/>
</dbReference>
<keyword evidence="8" id="KW-0560">Oxidoreductase</keyword>
<name>A0AAW0JQI6_QUESU</name>
<keyword evidence="11" id="KW-1185">Reference proteome</keyword>
<evidence type="ECO:0000313" key="11">
    <source>
        <dbReference type="Proteomes" id="UP000237347"/>
    </source>
</evidence>
<dbReference type="InterPro" id="IPR036396">
    <property type="entry name" value="Cyt_P450_sf"/>
</dbReference>
<dbReference type="InterPro" id="IPR017972">
    <property type="entry name" value="Cyt_P450_CS"/>
</dbReference>
<keyword evidence="5 9" id="KW-1133">Transmembrane helix</keyword>
<evidence type="ECO:0000256" key="2">
    <source>
        <dbReference type="ARBA" id="ARBA00010617"/>
    </source>
</evidence>
<dbReference type="AlphaFoldDB" id="A0AAW0JQI6"/>
<dbReference type="GO" id="GO:0020037">
    <property type="term" value="F:heme binding"/>
    <property type="evidence" value="ECO:0007669"/>
    <property type="project" value="InterPro"/>
</dbReference>
<dbReference type="PROSITE" id="PS00086">
    <property type="entry name" value="CYTOCHROME_P450"/>
    <property type="match status" value="1"/>
</dbReference>
<dbReference type="GO" id="GO:0004497">
    <property type="term" value="F:monooxygenase activity"/>
    <property type="evidence" value="ECO:0007669"/>
    <property type="project" value="UniProtKB-KW"/>
</dbReference>
<keyword evidence="7 8" id="KW-0349">Heme</keyword>
<dbReference type="Gene3D" id="1.10.630.10">
    <property type="entry name" value="Cytochrome P450"/>
    <property type="match status" value="2"/>
</dbReference>
<keyword evidence="9" id="KW-0472">Membrane</keyword>
<organism evidence="10 11">
    <name type="scientific">Quercus suber</name>
    <name type="common">Cork oak</name>
    <dbReference type="NCBI Taxonomy" id="58331"/>
    <lineage>
        <taxon>Eukaryota</taxon>
        <taxon>Viridiplantae</taxon>
        <taxon>Streptophyta</taxon>
        <taxon>Embryophyta</taxon>
        <taxon>Tracheophyta</taxon>
        <taxon>Spermatophyta</taxon>
        <taxon>Magnoliopsida</taxon>
        <taxon>eudicotyledons</taxon>
        <taxon>Gunneridae</taxon>
        <taxon>Pentapetalae</taxon>
        <taxon>rosids</taxon>
        <taxon>fabids</taxon>
        <taxon>Fagales</taxon>
        <taxon>Fagaceae</taxon>
        <taxon>Quercus</taxon>
    </lineage>
</organism>
<reference evidence="10 11" key="1">
    <citation type="journal article" date="2018" name="Sci. Data">
        <title>The draft genome sequence of cork oak.</title>
        <authorList>
            <person name="Ramos A.M."/>
            <person name="Usie A."/>
            <person name="Barbosa P."/>
            <person name="Barros P.M."/>
            <person name="Capote T."/>
            <person name="Chaves I."/>
            <person name="Simoes F."/>
            <person name="Abreu I."/>
            <person name="Carrasquinho I."/>
            <person name="Faro C."/>
            <person name="Guimaraes J.B."/>
            <person name="Mendonca D."/>
            <person name="Nobrega F."/>
            <person name="Rodrigues L."/>
            <person name="Saibo N.J.M."/>
            <person name="Varela M.C."/>
            <person name="Egas C."/>
            <person name="Matos J."/>
            <person name="Miguel C.M."/>
            <person name="Oliveira M.M."/>
            <person name="Ricardo C.P."/>
            <person name="Goncalves S."/>
        </authorList>
    </citation>
    <scope>NUCLEOTIDE SEQUENCE [LARGE SCALE GENOMIC DNA]</scope>
    <source>
        <strain evidence="11">cv. HL8</strain>
    </source>
</reference>
<dbReference type="CDD" id="cd11043">
    <property type="entry name" value="CYP90-like"/>
    <property type="match status" value="1"/>
</dbReference>
<dbReference type="EMBL" id="PKMF04000490">
    <property type="protein sequence ID" value="KAK7829020.1"/>
    <property type="molecule type" value="Genomic_DNA"/>
</dbReference>
<evidence type="ECO:0000256" key="4">
    <source>
        <dbReference type="ARBA" id="ARBA00022723"/>
    </source>
</evidence>
<evidence type="ECO:0000313" key="10">
    <source>
        <dbReference type="EMBL" id="KAK7829020.1"/>
    </source>
</evidence>
<dbReference type="SUPFAM" id="SSF48264">
    <property type="entry name" value="Cytochrome P450"/>
    <property type="match status" value="2"/>
</dbReference>
<comment type="caution">
    <text evidence="10">The sequence shown here is derived from an EMBL/GenBank/DDBJ whole genome shotgun (WGS) entry which is preliminary data.</text>
</comment>